<feature type="domain" description="Integrase catalytic" evidence="1">
    <location>
        <begin position="1"/>
        <end position="151"/>
    </location>
</feature>
<dbReference type="Pfam" id="PF00665">
    <property type="entry name" value="rve"/>
    <property type="match status" value="1"/>
</dbReference>
<dbReference type="InterPro" id="IPR012337">
    <property type="entry name" value="RNaseH-like_sf"/>
</dbReference>
<keyword evidence="2" id="KW-0808">Transferase</keyword>
<keyword evidence="3" id="KW-1185">Reference proteome</keyword>
<dbReference type="PANTHER" id="PTHR45835:SF103">
    <property type="entry name" value="RNA-DIRECTED DNA POLYMERASE"/>
    <property type="match status" value="1"/>
</dbReference>
<dbReference type="GO" id="GO:0003964">
    <property type="term" value="F:RNA-directed DNA polymerase activity"/>
    <property type="evidence" value="ECO:0007669"/>
    <property type="project" value="UniProtKB-KW"/>
</dbReference>
<reference evidence="2" key="2">
    <citation type="submission" date="2022-01" db="EMBL/GenBank/DDBJ databases">
        <authorList>
            <person name="Yamashiro T."/>
            <person name="Shiraishi A."/>
            <person name="Satake H."/>
            <person name="Nakayama K."/>
        </authorList>
    </citation>
    <scope>NUCLEOTIDE SEQUENCE</scope>
</reference>
<proteinExistence type="predicted"/>
<dbReference type="Gene3D" id="3.30.420.10">
    <property type="entry name" value="Ribonuclease H-like superfamily/Ribonuclease H"/>
    <property type="match status" value="1"/>
</dbReference>
<dbReference type="EMBL" id="BQNB010014175">
    <property type="protein sequence ID" value="GJT24949.1"/>
    <property type="molecule type" value="Genomic_DNA"/>
</dbReference>
<keyword evidence="2" id="KW-0695">RNA-directed DNA polymerase</keyword>
<gene>
    <name evidence="2" type="ORF">Tco_0894886</name>
</gene>
<dbReference type="InterPro" id="IPR001584">
    <property type="entry name" value="Integrase_cat-core"/>
</dbReference>
<evidence type="ECO:0000313" key="2">
    <source>
        <dbReference type="EMBL" id="GJT24949.1"/>
    </source>
</evidence>
<evidence type="ECO:0000259" key="1">
    <source>
        <dbReference type="PROSITE" id="PS50994"/>
    </source>
</evidence>
<dbReference type="PANTHER" id="PTHR45835">
    <property type="entry name" value="YALI0A06105P"/>
    <property type="match status" value="1"/>
</dbReference>
<dbReference type="InterPro" id="IPR036397">
    <property type="entry name" value="RNaseH_sf"/>
</dbReference>
<protein>
    <submittedName>
        <fullName evidence="2">Reverse transcriptase domain-containing protein</fullName>
    </submittedName>
</protein>
<comment type="caution">
    <text evidence="2">The sequence shown here is derived from an EMBL/GenBank/DDBJ whole genome shotgun (WGS) entry which is preliminary data.</text>
</comment>
<dbReference type="PROSITE" id="PS50994">
    <property type="entry name" value="INTEGRASE"/>
    <property type="match status" value="1"/>
</dbReference>
<dbReference type="Proteomes" id="UP001151760">
    <property type="component" value="Unassembled WGS sequence"/>
</dbReference>
<name>A0ABQ5CE91_9ASTR</name>
<organism evidence="2 3">
    <name type="scientific">Tanacetum coccineum</name>
    <dbReference type="NCBI Taxonomy" id="301880"/>
    <lineage>
        <taxon>Eukaryota</taxon>
        <taxon>Viridiplantae</taxon>
        <taxon>Streptophyta</taxon>
        <taxon>Embryophyta</taxon>
        <taxon>Tracheophyta</taxon>
        <taxon>Spermatophyta</taxon>
        <taxon>Magnoliopsida</taxon>
        <taxon>eudicotyledons</taxon>
        <taxon>Gunneridae</taxon>
        <taxon>Pentapetalae</taxon>
        <taxon>asterids</taxon>
        <taxon>campanulids</taxon>
        <taxon>Asterales</taxon>
        <taxon>Asteraceae</taxon>
        <taxon>Asteroideae</taxon>
        <taxon>Anthemideae</taxon>
        <taxon>Anthemidinae</taxon>
        <taxon>Tanacetum</taxon>
    </lineage>
</organism>
<evidence type="ECO:0000313" key="3">
    <source>
        <dbReference type="Proteomes" id="UP001151760"/>
    </source>
</evidence>
<accession>A0ABQ5CE91</accession>
<keyword evidence="2" id="KW-0548">Nucleotidyltransferase</keyword>
<reference evidence="2" key="1">
    <citation type="journal article" date="2022" name="Int. J. Mol. Sci.">
        <title>Draft Genome of Tanacetum Coccineum: Genomic Comparison of Closely Related Tanacetum-Family Plants.</title>
        <authorList>
            <person name="Yamashiro T."/>
            <person name="Shiraishi A."/>
            <person name="Nakayama K."/>
            <person name="Satake H."/>
        </authorList>
    </citation>
    <scope>NUCLEOTIDE SEQUENCE</scope>
</reference>
<sequence length="455" mass="52374">MDFITKLPKTAAGYDSIWVIVDRLTKSAYFLPMKETDSTEKLTRLYMKEIVARHGIPVSIISDRDSHFTSRVWQSLHEALGTQLNLSTAYHPQTDGQSERTIQTLEDMLRACVIDFGNGWDRHLPLVEFSYNNSYHTSIKAAPFEALYGRKCRSPVCWAEVGEAQLTGPEIIHETTEKIFKIRDRMQVACDRQKSYVDKRRRPLKFKIGDKVMLKKCLSDDILFIPLEEIQLDDKLNFVEESVEIMDREVKQLKRSRIPIIKVRWNARRGPEYTWERDDQFKSKLVSEPGCYRELGCIRCTAHISIPLIEPNLAEHARISTINLDDYQLDPVTPPPSPSSLFTMAAYQQMIAKTDPTQREEALTKTGQNSVPVPETALTVCTTRLRGQLHTILEDIDRYPNACLEKLEAFMTLWDVKPRVEESSLETLLMDELITQLRQMCEDAKDRASNAQEEA</sequence>
<dbReference type="SUPFAM" id="SSF53098">
    <property type="entry name" value="Ribonuclease H-like"/>
    <property type="match status" value="1"/>
</dbReference>